<dbReference type="EMBL" id="CP073344">
    <property type="protein sequence ID" value="UTW02141.1"/>
    <property type="molecule type" value="Genomic_DNA"/>
</dbReference>
<feature type="transmembrane region" description="Helical" evidence="8">
    <location>
        <begin position="52"/>
        <end position="72"/>
    </location>
</feature>
<feature type="transmembrane region" description="Helical" evidence="8">
    <location>
        <begin position="109"/>
        <end position="126"/>
    </location>
</feature>
<name>A0ABY5GRG4_9GAMM</name>
<evidence type="ECO:0000256" key="1">
    <source>
        <dbReference type="ARBA" id="ARBA00004651"/>
    </source>
</evidence>
<keyword evidence="5 8" id="KW-0812">Transmembrane</keyword>
<evidence type="ECO:0000256" key="7">
    <source>
        <dbReference type="ARBA" id="ARBA00023136"/>
    </source>
</evidence>
<proteinExistence type="inferred from homology"/>
<evidence type="ECO:0000256" key="6">
    <source>
        <dbReference type="ARBA" id="ARBA00022989"/>
    </source>
</evidence>
<dbReference type="PANTHER" id="PTHR23502:SF132">
    <property type="entry name" value="POLYAMINE TRANSPORTER 2-RELATED"/>
    <property type="match status" value="1"/>
</dbReference>
<feature type="transmembrane region" description="Helical" evidence="8">
    <location>
        <begin position="169"/>
        <end position="186"/>
    </location>
</feature>
<organism evidence="10 11">
    <name type="scientific">Amphritea atlantica</name>
    <dbReference type="NCBI Taxonomy" id="355243"/>
    <lineage>
        <taxon>Bacteria</taxon>
        <taxon>Pseudomonadati</taxon>
        <taxon>Pseudomonadota</taxon>
        <taxon>Gammaproteobacteria</taxon>
        <taxon>Oceanospirillales</taxon>
        <taxon>Oceanospirillaceae</taxon>
        <taxon>Amphritea</taxon>
    </lineage>
</organism>
<evidence type="ECO:0000256" key="4">
    <source>
        <dbReference type="ARBA" id="ARBA00022475"/>
    </source>
</evidence>
<dbReference type="Proteomes" id="UP001059950">
    <property type="component" value="Chromosome"/>
</dbReference>
<keyword evidence="3 8" id="KW-0813">Transport</keyword>
<dbReference type="InterPro" id="IPR020846">
    <property type="entry name" value="MFS_dom"/>
</dbReference>
<comment type="similarity">
    <text evidence="2 8">Belongs to the major facilitator superfamily. Bcr/CmlA family.</text>
</comment>
<reference evidence="10" key="1">
    <citation type="submission" date="2021-04" db="EMBL/GenBank/DDBJ databases">
        <title>Oceanospirillales bacteria with DddD are important DMSP degraders in coastal seawater.</title>
        <authorList>
            <person name="Liu J."/>
        </authorList>
    </citation>
    <scope>NUCLEOTIDE SEQUENCE</scope>
    <source>
        <strain evidence="10">GY6</strain>
    </source>
</reference>
<evidence type="ECO:0000256" key="2">
    <source>
        <dbReference type="ARBA" id="ARBA00006236"/>
    </source>
</evidence>
<feature type="transmembrane region" description="Helical" evidence="8">
    <location>
        <begin position="217"/>
        <end position="239"/>
    </location>
</feature>
<dbReference type="CDD" id="cd17320">
    <property type="entry name" value="MFS_MdfA_MDR_like"/>
    <property type="match status" value="1"/>
</dbReference>
<dbReference type="Pfam" id="PF07690">
    <property type="entry name" value="MFS_1"/>
    <property type="match status" value="1"/>
</dbReference>
<evidence type="ECO:0000256" key="8">
    <source>
        <dbReference type="RuleBase" id="RU365088"/>
    </source>
</evidence>
<feature type="domain" description="Major facilitator superfamily (MFS) profile" evidence="9">
    <location>
        <begin position="13"/>
        <end position="397"/>
    </location>
</feature>
<dbReference type="PANTHER" id="PTHR23502">
    <property type="entry name" value="MAJOR FACILITATOR SUPERFAMILY"/>
    <property type="match status" value="1"/>
</dbReference>
<accession>A0ABY5GRG4</accession>
<protein>
    <recommendedName>
        <fullName evidence="8">Bcr/CflA family efflux transporter</fullName>
    </recommendedName>
</protein>
<dbReference type="Gene3D" id="1.20.1720.10">
    <property type="entry name" value="Multidrug resistance protein D"/>
    <property type="match status" value="1"/>
</dbReference>
<dbReference type="NCBIfam" id="TIGR00710">
    <property type="entry name" value="efflux_Bcr_CflA"/>
    <property type="match status" value="1"/>
</dbReference>
<feature type="transmembrane region" description="Helical" evidence="8">
    <location>
        <begin position="12"/>
        <end position="32"/>
    </location>
</feature>
<feature type="transmembrane region" description="Helical" evidence="8">
    <location>
        <begin position="283"/>
        <end position="305"/>
    </location>
</feature>
<dbReference type="SUPFAM" id="SSF103473">
    <property type="entry name" value="MFS general substrate transporter"/>
    <property type="match status" value="1"/>
</dbReference>
<evidence type="ECO:0000259" key="9">
    <source>
        <dbReference type="PROSITE" id="PS50850"/>
    </source>
</evidence>
<feature type="transmembrane region" description="Helical" evidence="8">
    <location>
        <begin position="138"/>
        <end position="163"/>
    </location>
</feature>
<feature type="transmembrane region" description="Helical" evidence="8">
    <location>
        <begin position="311"/>
        <end position="330"/>
    </location>
</feature>
<feature type="transmembrane region" description="Helical" evidence="8">
    <location>
        <begin position="251"/>
        <end position="271"/>
    </location>
</feature>
<keyword evidence="4" id="KW-1003">Cell membrane</keyword>
<evidence type="ECO:0000256" key="5">
    <source>
        <dbReference type="ARBA" id="ARBA00022692"/>
    </source>
</evidence>
<comment type="subcellular location">
    <subcellularLocation>
        <location evidence="8">Cell inner membrane</location>
        <topology evidence="8">Multi-pass membrane protein</topology>
    </subcellularLocation>
    <subcellularLocation>
        <location evidence="1">Cell membrane</location>
        <topology evidence="1">Multi-pass membrane protein</topology>
    </subcellularLocation>
</comment>
<evidence type="ECO:0000313" key="10">
    <source>
        <dbReference type="EMBL" id="UTW02141.1"/>
    </source>
</evidence>
<dbReference type="InterPro" id="IPR011701">
    <property type="entry name" value="MFS"/>
</dbReference>
<keyword evidence="8" id="KW-0997">Cell inner membrane</keyword>
<dbReference type="InterPro" id="IPR036259">
    <property type="entry name" value="MFS_trans_sf"/>
</dbReference>
<dbReference type="InterPro" id="IPR004812">
    <property type="entry name" value="Efflux_drug-R_Bcr/CmlA"/>
</dbReference>
<gene>
    <name evidence="10" type="ORF">KDX31_12300</name>
</gene>
<feature type="transmembrane region" description="Helical" evidence="8">
    <location>
        <begin position="79"/>
        <end position="97"/>
    </location>
</feature>
<evidence type="ECO:0000313" key="11">
    <source>
        <dbReference type="Proteomes" id="UP001059950"/>
    </source>
</evidence>
<dbReference type="PROSITE" id="PS50850">
    <property type="entry name" value="MFS"/>
    <property type="match status" value="1"/>
</dbReference>
<feature type="transmembrane region" description="Helical" evidence="8">
    <location>
        <begin position="342"/>
        <end position="361"/>
    </location>
</feature>
<keyword evidence="7 8" id="KW-0472">Membrane</keyword>
<sequence>MKQIKQHHVSGEFVALMALLMCMVALSIDAVLPGLSPMASDLNVSDSNDIQLVIAIVYAGMAVGQLIYGFLADAKGRKVAISLGIMIFVLGSLVALFSDNLEMMLLGRFLQGLGAAGPRTITLAIIRDQYKGNEMARVLSLVMTVFIISPVIAPLIGQGILWLFGWRQIFIFLLGLAIVAWLWFWLRQPETLAVEDRVPFSVKETLRNLRRMVNERVAVYYVVALGFIFGAFIGFLNSVQPVLQGIYKMGAAFPLLFATLTISFAGASYLNSRLVMRFGTKRLALSAAVMVVLLSSVMYLIALMLQGVPPLWGLMIYLGITLFFVGLQFGNLNAMAMEPFGHIAGTASAVIGNVSTLLAVVSGTLVGQLLDGTVLPLVAGFGLLASGSALFIHRANVIHSQRPVELVKS</sequence>
<evidence type="ECO:0000256" key="3">
    <source>
        <dbReference type="ARBA" id="ARBA00022448"/>
    </source>
</evidence>
<keyword evidence="6 8" id="KW-1133">Transmembrane helix</keyword>
<keyword evidence="11" id="KW-1185">Reference proteome</keyword>
<feature type="transmembrane region" description="Helical" evidence="8">
    <location>
        <begin position="373"/>
        <end position="392"/>
    </location>
</feature>